<dbReference type="SUPFAM" id="SSF57997">
    <property type="entry name" value="Tropomyosin"/>
    <property type="match status" value="1"/>
</dbReference>
<dbReference type="InterPro" id="IPR001660">
    <property type="entry name" value="SAM"/>
</dbReference>
<dbReference type="GeneID" id="114513323"/>
<dbReference type="InterPro" id="IPR037620">
    <property type="entry name" value="LIP-1_SAM_1"/>
</dbReference>
<evidence type="ECO:0000256" key="2">
    <source>
        <dbReference type="ARBA" id="ARBA00007026"/>
    </source>
</evidence>
<dbReference type="InterPro" id="IPR037621">
    <property type="entry name" value="LIP-1_SAM_2"/>
</dbReference>
<dbReference type="InterPro" id="IPR057892">
    <property type="entry name" value="LIP-1_CC2"/>
</dbReference>
<dbReference type="PANTHER" id="PTHR12587">
    <property type="entry name" value="LAR INTERACTING PROTEIN LIP -RELATED PROTEIN"/>
    <property type="match status" value="1"/>
</dbReference>
<dbReference type="InterPro" id="IPR037622">
    <property type="entry name" value="LIP-1_SAM_3"/>
</dbReference>
<dbReference type="Pfam" id="PF25526">
    <property type="entry name" value="LIP-1"/>
    <property type="match status" value="1"/>
</dbReference>
<keyword evidence="3" id="KW-0963">Cytoplasm</keyword>
<gene>
    <name evidence="11" type="primary">PPFIA2</name>
</gene>
<evidence type="ECO:0000256" key="1">
    <source>
        <dbReference type="ARBA" id="ARBA00004496"/>
    </source>
</evidence>
<feature type="compositionally biased region" description="Low complexity" evidence="8">
    <location>
        <begin position="798"/>
        <end position="814"/>
    </location>
</feature>
<evidence type="ECO:0000313" key="11">
    <source>
        <dbReference type="RefSeq" id="XP_035874517.1"/>
    </source>
</evidence>
<dbReference type="SMART" id="SM00454">
    <property type="entry name" value="SAM"/>
    <property type="match status" value="3"/>
</dbReference>
<keyword evidence="4" id="KW-0597">Phosphoprotein</keyword>
<dbReference type="PANTHER" id="PTHR12587:SF6">
    <property type="entry name" value="LIPRIN-ALPHA-2"/>
    <property type="match status" value="1"/>
</dbReference>
<evidence type="ECO:0000256" key="3">
    <source>
        <dbReference type="ARBA" id="ARBA00022490"/>
    </source>
</evidence>
<dbReference type="CDD" id="cd09565">
    <property type="entry name" value="SAM_liprin-alpha1_2_3_4_repeat2"/>
    <property type="match status" value="1"/>
</dbReference>
<dbReference type="Pfam" id="PF00536">
    <property type="entry name" value="SAM_1"/>
    <property type="match status" value="2"/>
</dbReference>
<dbReference type="CDD" id="cd09568">
    <property type="entry name" value="SAM_liprin-alpha1_2_3_4_repeat3"/>
    <property type="match status" value="1"/>
</dbReference>
<dbReference type="GO" id="GO:0050808">
    <property type="term" value="P:synapse organization"/>
    <property type="evidence" value="ECO:0007669"/>
    <property type="project" value="TreeGrafter"/>
</dbReference>
<dbReference type="InterPro" id="IPR013761">
    <property type="entry name" value="SAM/pointed_sf"/>
</dbReference>
<feature type="domain" description="SAM" evidence="9">
    <location>
        <begin position="1101"/>
        <end position="1170"/>
    </location>
</feature>
<evidence type="ECO:0000256" key="5">
    <source>
        <dbReference type="ARBA" id="ARBA00022737"/>
    </source>
</evidence>
<feature type="compositionally biased region" description="Low complexity" evidence="8">
    <location>
        <begin position="16"/>
        <end position="26"/>
    </location>
</feature>
<dbReference type="Proteomes" id="UP000504628">
    <property type="component" value="Chromosome 2"/>
</dbReference>
<dbReference type="Pfam" id="PF07647">
    <property type="entry name" value="SAM_2"/>
    <property type="match status" value="1"/>
</dbReference>
<keyword evidence="6 7" id="KW-0175">Coiled coil</keyword>
<feature type="region of interest" description="Disordered" evidence="8">
    <location>
        <begin position="709"/>
        <end position="738"/>
    </location>
</feature>
<comment type="similarity">
    <text evidence="2">Belongs to the liprin family. Liprin-alpha subfamily.</text>
</comment>
<protein>
    <submittedName>
        <fullName evidence="11">Liprin-alpha-2 isoform X8</fullName>
    </submittedName>
</protein>
<organism evidence="10 11">
    <name type="scientific">Phyllostomus discolor</name>
    <name type="common">pale spear-nosed bat</name>
    <dbReference type="NCBI Taxonomy" id="89673"/>
    <lineage>
        <taxon>Eukaryota</taxon>
        <taxon>Metazoa</taxon>
        <taxon>Chordata</taxon>
        <taxon>Craniata</taxon>
        <taxon>Vertebrata</taxon>
        <taxon>Euteleostomi</taxon>
        <taxon>Mammalia</taxon>
        <taxon>Eutheria</taxon>
        <taxon>Laurasiatheria</taxon>
        <taxon>Chiroptera</taxon>
        <taxon>Yangochiroptera</taxon>
        <taxon>Phyllostomidae</taxon>
        <taxon>Phyllostominae</taxon>
        <taxon>Phyllostomus</taxon>
    </lineage>
</organism>
<feature type="region of interest" description="Disordered" evidence="8">
    <location>
        <begin position="760"/>
        <end position="834"/>
    </location>
</feature>
<feature type="coiled-coil region" evidence="7">
    <location>
        <begin position="195"/>
        <end position="229"/>
    </location>
</feature>
<sequence>MMCEVMPTINEDTPMSQRGSQSSGSDSDSHFEQLMVNMLDERDRLLDTLRETQESLSLAQQRLQDVIYDRDSLQRQLNSALPQDIESLTGGLTGSKGADPPEFAALTKELNACREQLLEKEEEISELKAERNNTRLLLEHLECLVSRHERSLRMTVVKRQAQSPSGVSSEVEVLKALKSLFEHHKALDEKVRERLRVSLERVSALEEELAAANQEIVALREQNVHIQRKMASSEGSTESENLEGMEPGQKVHEKRLSNGSIDSTDETSQIVELQELLEKQNYEMAQMKERLAALSSRVGEVEQEAETARKDLIKTEEMNTKYQRDIREAMAQKEDMEERITTLEKRYLSAQRESTSIHDMNDKLENELANKEAILRQMEEKNRQLQERLELAEQKLQQTMRKAETLPEVEAELAQRIAALTKAEERHGNIEERMRHLEGQLEEKNQELQRARQREKMNEEHNKRLSDTVDRLLTESNERLQLHLKERMAALEEKNVLIQESETFRKNLEESLHDKERLAEEIEKLRSELDQLKMRTGSLIEPTISRTHLDTSAELRYSVGSLVDSQSDYRTTKVIRRPRRGRMGVRRDEPKVKSLGDHEWNRTQQIGMLSSHPFESDTEISDIDDDDRETIFSSMDLLSPSGHSDAQTLAMMLQEQLDAINKEIRLIQEEKESTELRAEEIENRVASVSLEGLNLARVHPGTSITASVTASSLASSSPPSGHSTPKLTPRSPAREMDRMGVMTLPSDLRKHRRKIAVVEEDGREDKATIKCETSPPPTPRAIRMTHTLPSSYHNEARSSLSASLEPESLGLGSANSSQDSLHKAPKKKGIKSSIGRLFGKKEKARLGQLRGFMETEAAAQESLGLGKLGTQAEKDRRLKKNTSGHELLEEARRKGLPFAQWDGPTVVAWLELWLGMPAWYVAACRANVKSGAIMSALSDTEIQREIGISNPLHRLKLRLAIQEMVSLTSPSAPPTSRTPSGNVWVTHEEMENLAAPAKTCPVFLQTLAYGDMNHEWIGNEWLPSLGLPQYRSYFMECLVDARMLDHLTKKDLRVHLKMVDSFHRTSLQYGIMCLKRLNYDRKELERRREASQHEIKDVLVWSNDRVIRWIQAIGLREYANNILESGVHGSLIALDENFDYSSLALLLQIPTQNTQARQILEREYNNLLALGTERRLDESDDKNFRRGSTWRRQFPAREVHGISMMPGSSETLPAGFRLTTTSGQSRKMTTDVASSRLQRLDNSTVRTYSC</sequence>
<dbReference type="FunFam" id="1.10.150.50:FF:000004">
    <property type="entry name" value="PTPRF interacting protein alpha 1"/>
    <property type="match status" value="1"/>
</dbReference>
<keyword evidence="5" id="KW-0677">Repeat</keyword>
<dbReference type="CDD" id="cd09562">
    <property type="entry name" value="SAM_liprin-alpha1_2_3_4_repeat1"/>
    <property type="match status" value="1"/>
</dbReference>
<dbReference type="FunFam" id="1.10.150.50:FF:000002">
    <property type="entry name" value="PTPRF interacting protein alpha 1"/>
    <property type="match status" value="1"/>
</dbReference>
<dbReference type="AlphaFoldDB" id="A0A7E6D5J8"/>
<feature type="coiled-coil region" evidence="7">
    <location>
        <begin position="650"/>
        <end position="691"/>
    </location>
</feature>
<feature type="coiled-coil region" evidence="7">
    <location>
        <begin position="505"/>
        <end position="535"/>
    </location>
</feature>
<keyword evidence="10" id="KW-1185">Reference proteome</keyword>
<dbReference type="Gene3D" id="1.10.150.50">
    <property type="entry name" value="Transcription Factor, Ets-1"/>
    <property type="match status" value="3"/>
</dbReference>
<feature type="region of interest" description="Disordered" evidence="8">
    <location>
        <begin position="438"/>
        <end position="463"/>
    </location>
</feature>
<feature type="compositionally biased region" description="Low complexity" evidence="8">
    <location>
        <begin position="709"/>
        <end position="725"/>
    </location>
</feature>
<feature type="coiled-coil region" evidence="7">
    <location>
        <begin position="35"/>
        <end position="62"/>
    </location>
</feature>
<evidence type="ECO:0000259" key="9">
    <source>
        <dbReference type="PROSITE" id="PS50105"/>
    </source>
</evidence>
<dbReference type="RefSeq" id="XP_035874517.1">
    <property type="nucleotide sequence ID" value="XM_036018624.1"/>
</dbReference>
<feature type="domain" description="SAM" evidence="9">
    <location>
        <begin position="1020"/>
        <end position="1077"/>
    </location>
</feature>
<name>A0A7E6D5J8_9CHIR</name>
<evidence type="ECO:0000256" key="8">
    <source>
        <dbReference type="SAM" id="MobiDB-lite"/>
    </source>
</evidence>
<feature type="domain" description="SAM" evidence="9">
    <location>
        <begin position="901"/>
        <end position="967"/>
    </location>
</feature>
<dbReference type="GO" id="GO:0005737">
    <property type="term" value="C:cytoplasm"/>
    <property type="evidence" value="ECO:0007669"/>
    <property type="project" value="UniProtKB-SubCell"/>
</dbReference>
<dbReference type="InterPro" id="IPR029515">
    <property type="entry name" value="Liprin"/>
</dbReference>
<feature type="region of interest" description="Disordered" evidence="8">
    <location>
        <begin position="1"/>
        <end position="29"/>
    </location>
</feature>
<dbReference type="FunFam" id="1.10.150.50:FF:000003">
    <property type="entry name" value="liprin-alpha-2 isoform X1"/>
    <property type="match status" value="1"/>
</dbReference>
<comment type="subcellular location">
    <subcellularLocation>
        <location evidence="1">Cytoplasm</location>
    </subcellularLocation>
</comment>
<evidence type="ECO:0000256" key="7">
    <source>
        <dbReference type="SAM" id="Coils"/>
    </source>
</evidence>
<evidence type="ECO:0000313" key="10">
    <source>
        <dbReference type="Proteomes" id="UP000504628"/>
    </source>
</evidence>
<dbReference type="PROSITE" id="PS50105">
    <property type="entry name" value="SAM_DOMAIN"/>
    <property type="match status" value="3"/>
</dbReference>
<proteinExistence type="inferred from homology"/>
<dbReference type="GO" id="GO:0048786">
    <property type="term" value="C:presynaptic active zone"/>
    <property type="evidence" value="ECO:0007669"/>
    <property type="project" value="TreeGrafter"/>
</dbReference>
<reference evidence="11" key="1">
    <citation type="submission" date="2025-08" db="UniProtKB">
        <authorList>
            <consortium name="RefSeq"/>
        </authorList>
    </citation>
    <scope>IDENTIFICATION</scope>
    <source>
        <tissue evidence="11">Muscle</tissue>
    </source>
</reference>
<accession>A0A7E6D5J8</accession>
<evidence type="ECO:0000256" key="4">
    <source>
        <dbReference type="ARBA" id="ARBA00022553"/>
    </source>
</evidence>
<dbReference type="CTD" id="8499"/>
<feature type="coiled-coil region" evidence="7">
    <location>
        <begin position="103"/>
        <end position="144"/>
    </location>
</feature>
<evidence type="ECO:0000256" key="6">
    <source>
        <dbReference type="ARBA" id="ARBA00023054"/>
    </source>
</evidence>
<dbReference type="SUPFAM" id="SSF47769">
    <property type="entry name" value="SAM/Pointed domain"/>
    <property type="match status" value="3"/>
</dbReference>